<name>A0AAV4T676_CAEEX</name>
<evidence type="ECO:0000313" key="2">
    <source>
        <dbReference type="EMBL" id="GIY42188.1"/>
    </source>
</evidence>
<keyword evidence="3" id="KW-1185">Reference proteome</keyword>
<comment type="caution">
    <text evidence="2">The sequence shown here is derived from an EMBL/GenBank/DDBJ whole genome shotgun (WGS) entry which is preliminary data.</text>
</comment>
<evidence type="ECO:0000256" key="1">
    <source>
        <dbReference type="SAM" id="MobiDB-lite"/>
    </source>
</evidence>
<dbReference type="Proteomes" id="UP001054945">
    <property type="component" value="Unassembled WGS sequence"/>
</dbReference>
<sequence length="177" mass="19523">MSLVTSQSRVFWLKVTTLKSCKDTYCIKIYSISANRNGRKKSSPDLQTQSHLKDDSPETENLMCNKDKSEETPSIHGSVGCYVEITTMPTTDDENPLPPSTPSSSDKHLFSSTPSSSGTQYSNSSEDLYDPSPNDAEDYDGDNEDDDEPLIQTDTAIPSATEEILPQEKGSKIENMI</sequence>
<accession>A0AAV4T676</accession>
<feature type="compositionally biased region" description="Acidic residues" evidence="1">
    <location>
        <begin position="135"/>
        <end position="149"/>
    </location>
</feature>
<evidence type="ECO:0000313" key="3">
    <source>
        <dbReference type="Proteomes" id="UP001054945"/>
    </source>
</evidence>
<dbReference type="EMBL" id="BPLR01010812">
    <property type="protein sequence ID" value="GIY42188.1"/>
    <property type="molecule type" value="Genomic_DNA"/>
</dbReference>
<reference evidence="2 3" key="1">
    <citation type="submission" date="2021-06" db="EMBL/GenBank/DDBJ databases">
        <title>Caerostris extrusa draft genome.</title>
        <authorList>
            <person name="Kono N."/>
            <person name="Arakawa K."/>
        </authorList>
    </citation>
    <scope>NUCLEOTIDE SEQUENCE [LARGE SCALE GENOMIC DNA]</scope>
</reference>
<proteinExistence type="predicted"/>
<gene>
    <name evidence="2" type="ORF">CEXT_706271</name>
</gene>
<feature type="region of interest" description="Disordered" evidence="1">
    <location>
        <begin position="37"/>
        <end position="177"/>
    </location>
</feature>
<organism evidence="2 3">
    <name type="scientific">Caerostris extrusa</name>
    <name type="common">Bark spider</name>
    <name type="synonym">Caerostris bankana</name>
    <dbReference type="NCBI Taxonomy" id="172846"/>
    <lineage>
        <taxon>Eukaryota</taxon>
        <taxon>Metazoa</taxon>
        <taxon>Ecdysozoa</taxon>
        <taxon>Arthropoda</taxon>
        <taxon>Chelicerata</taxon>
        <taxon>Arachnida</taxon>
        <taxon>Araneae</taxon>
        <taxon>Araneomorphae</taxon>
        <taxon>Entelegynae</taxon>
        <taxon>Araneoidea</taxon>
        <taxon>Araneidae</taxon>
        <taxon>Caerostris</taxon>
    </lineage>
</organism>
<protein>
    <submittedName>
        <fullName evidence="2">Uncharacterized protein</fullName>
    </submittedName>
</protein>
<feature type="compositionally biased region" description="Low complexity" evidence="1">
    <location>
        <begin position="111"/>
        <end position="125"/>
    </location>
</feature>
<dbReference type="AlphaFoldDB" id="A0AAV4T676"/>